<evidence type="ECO:0000259" key="2">
    <source>
        <dbReference type="Pfam" id="PF23349"/>
    </source>
</evidence>
<dbReference type="GO" id="GO:0008104">
    <property type="term" value="P:intracellular protein localization"/>
    <property type="evidence" value="ECO:0007669"/>
    <property type="project" value="TreeGrafter"/>
</dbReference>
<feature type="coiled-coil region" evidence="1">
    <location>
        <begin position="339"/>
        <end position="373"/>
    </location>
</feature>
<dbReference type="SUPFAM" id="SSF50978">
    <property type="entry name" value="WD40 repeat-like"/>
    <property type="match status" value="1"/>
</dbReference>
<reference evidence="6" key="1">
    <citation type="submission" date="2021-01" db="UniProtKB">
        <authorList>
            <consortium name="EnsemblMetazoa"/>
        </authorList>
    </citation>
    <scope>IDENTIFICATION</scope>
</reference>
<dbReference type="GO" id="GO:0043005">
    <property type="term" value="C:neuron projection"/>
    <property type="evidence" value="ECO:0007669"/>
    <property type="project" value="TreeGrafter"/>
</dbReference>
<feature type="domain" description="BBS7 helical hairpin" evidence="2">
    <location>
        <begin position="605"/>
        <end position="718"/>
    </location>
</feature>
<feature type="domain" description="BBS7 platform" evidence="4">
    <location>
        <begin position="500"/>
        <end position="602"/>
    </location>
</feature>
<keyword evidence="7" id="KW-1185">Reference proteome</keyword>
<dbReference type="OrthoDB" id="414590at2759"/>
<feature type="domain" description="BBS7 beta-propeller" evidence="5">
    <location>
        <begin position="22"/>
        <end position="324"/>
    </location>
</feature>
<evidence type="ECO:0000313" key="6">
    <source>
        <dbReference type="EnsemblMetazoa" id="XP_022668323"/>
    </source>
</evidence>
<evidence type="ECO:0000313" key="7">
    <source>
        <dbReference type="Proteomes" id="UP000594260"/>
    </source>
</evidence>
<dbReference type="InterPro" id="IPR056334">
    <property type="entry name" value="BBS7_GAE_dom"/>
</dbReference>
<dbReference type="GO" id="GO:0016020">
    <property type="term" value="C:membrane"/>
    <property type="evidence" value="ECO:0007669"/>
    <property type="project" value="TreeGrafter"/>
</dbReference>
<dbReference type="InterPro" id="IPR015943">
    <property type="entry name" value="WD40/YVTN_repeat-like_dom_sf"/>
</dbReference>
<evidence type="ECO:0000259" key="3">
    <source>
        <dbReference type="Pfam" id="PF23360"/>
    </source>
</evidence>
<dbReference type="OMA" id="KGEGCFK"/>
<dbReference type="Proteomes" id="UP000594260">
    <property type="component" value="Unplaced"/>
</dbReference>
<dbReference type="PANTHER" id="PTHR16074:SF4">
    <property type="entry name" value="BARDET-BIEDL SYNDROME 7 PROTEIN"/>
    <property type="match status" value="1"/>
</dbReference>
<dbReference type="GO" id="GO:0034464">
    <property type="term" value="C:BBSome"/>
    <property type="evidence" value="ECO:0007669"/>
    <property type="project" value="TreeGrafter"/>
</dbReference>
<feature type="domain" description="BBS7 GAE" evidence="3">
    <location>
        <begin position="384"/>
        <end position="492"/>
    </location>
</feature>
<evidence type="ECO:0000259" key="4">
    <source>
        <dbReference type="Pfam" id="PF23361"/>
    </source>
</evidence>
<dbReference type="GO" id="GO:0060271">
    <property type="term" value="P:cilium assembly"/>
    <property type="evidence" value="ECO:0007669"/>
    <property type="project" value="TreeGrafter"/>
</dbReference>
<dbReference type="Pfam" id="PF23349">
    <property type="entry name" value="BBS7_hp"/>
    <property type="match status" value="1"/>
</dbReference>
<evidence type="ECO:0008006" key="8">
    <source>
        <dbReference type="Google" id="ProtNLM"/>
    </source>
</evidence>
<dbReference type="InParanoid" id="A0A7M7KKX3"/>
<dbReference type="GO" id="GO:0036064">
    <property type="term" value="C:ciliary basal body"/>
    <property type="evidence" value="ECO:0007669"/>
    <property type="project" value="TreeGrafter"/>
</dbReference>
<dbReference type="RefSeq" id="XP_022668323.1">
    <property type="nucleotide sequence ID" value="XM_022812588.1"/>
</dbReference>
<evidence type="ECO:0000259" key="5">
    <source>
        <dbReference type="Pfam" id="PF23743"/>
    </source>
</evidence>
<keyword evidence="1" id="KW-0175">Coiled coil</keyword>
<dbReference type="InterPro" id="IPR036322">
    <property type="entry name" value="WD40_repeat_dom_sf"/>
</dbReference>
<dbReference type="GeneID" id="111253335"/>
<dbReference type="Pfam" id="PF23743">
    <property type="entry name" value="Beta-prop_BBS7"/>
    <property type="match status" value="1"/>
</dbReference>
<dbReference type="AlphaFoldDB" id="A0A7M7KKX3"/>
<protein>
    <recommendedName>
        <fullName evidence="8">Bardet-Biedl syndrome 7 protein homolog</fullName>
    </recommendedName>
</protein>
<sequence length="723" mass="81075">MELSLNRVDYAQVDVTLPKCTRLLPPSEERGTQKVVVGNLKGVVHCFSVKKVDVQTVFKTLPSSSRITHIDLGGPAGSVQDKIFVAIGSEIQGFTKKGKQFLKFETNLTEEIKAIAVNGNDLMICSEFVYTHYFDCKESHSFISSDAINDITVIRKNQDMLLSVLACQDRLIRIIKEADCIAEVECLGPPVVIIHCVTKNDNADRNPSTELFYGTSDGKIGAINIDSLSEPQTEWEIVDDTKLGGVTCLDVFDLNADGTRNLITGRSDGNVEVYYFNDEDKPVRRYSYQCNEGITSVIGGIIGTPGYEEILVTTYNGWLFGLTTENKDKRIDPNYILISQESAQKIVSLREEVEDLQRKVVRAKESYRALGQQPQPERSVSAVPALSVNDSFVLNHADASYILSIELQVPLEFLLLQCDAPMDILDSDKNTSVVSFSPCTPASGNYLLATLRCQAETTRIELKVRSIEGQPGTLRVYAIPRMQPKGAQLLKYHVKPLSLHRRTNRQDLERPLNSLTLRGNFSLAEMHSWVAAALPEVPTKIVSDEDVSLNFVSTFLDTVLYAQYRRSLAVFRSDNLSTISILKDALTNEGTKKKILLDISCDVNEDSIKHMLKMIYPKLERQLLLSRKIQLLDALNELKVHEGDISFMPPQYGEILEQAAQLQTEHRRQPNRLERLYGMTTDLFLDAYRFRGVNARGKVSELLALLESADFKTICAFFYDTGR</sequence>
<dbReference type="KEGG" id="vde:111253335"/>
<evidence type="ECO:0000256" key="1">
    <source>
        <dbReference type="SAM" id="Coils"/>
    </source>
</evidence>
<dbReference type="InterPro" id="IPR056335">
    <property type="entry name" value="BBS7_hairpin"/>
</dbReference>
<dbReference type="InterPro" id="IPR056333">
    <property type="entry name" value="BBS7_pf_dom"/>
</dbReference>
<proteinExistence type="predicted"/>
<dbReference type="GO" id="GO:0005930">
    <property type="term" value="C:axoneme"/>
    <property type="evidence" value="ECO:0007669"/>
    <property type="project" value="TreeGrafter"/>
</dbReference>
<name>A0A7M7KKX3_VARDE</name>
<dbReference type="EnsemblMetazoa" id="XM_022812588">
    <property type="protein sequence ID" value="XP_022668323"/>
    <property type="gene ID" value="LOC111253335"/>
</dbReference>
<dbReference type="Pfam" id="PF23361">
    <property type="entry name" value="BBS7_pf"/>
    <property type="match status" value="1"/>
</dbReference>
<accession>A0A7M7KKX3</accession>
<organism evidence="6 7">
    <name type="scientific">Varroa destructor</name>
    <name type="common">Honeybee mite</name>
    <dbReference type="NCBI Taxonomy" id="109461"/>
    <lineage>
        <taxon>Eukaryota</taxon>
        <taxon>Metazoa</taxon>
        <taxon>Ecdysozoa</taxon>
        <taxon>Arthropoda</taxon>
        <taxon>Chelicerata</taxon>
        <taxon>Arachnida</taxon>
        <taxon>Acari</taxon>
        <taxon>Parasitiformes</taxon>
        <taxon>Mesostigmata</taxon>
        <taxon>Gamasina</taxon>
        <taxon>Dermanyssoidea</taxon>
        <taxon>Varroidae</taxon>
        <taxon>Varroa</taxon>
    </lineage>
</organism>
<dbReference type="InterPro" id="IPR056332">
    <property type="entry name" value="Beta-prop_BBS7"/>
</dbReference>
<dbReference type="Gene3D" id="2.130.10.10">
    <property type="entry name" value="YVTN repeat-like/Quinoprotein amine dehydrogenase"/>
    <property type="match status" value="1"/>
</dbReference>
<dbReference type="PANTHER" id="PTHR16074">
    <property type="entry name" value="BARDET-BIEDL SYNDROME 7 PROTEIN"/>
    <property type="match status" value="1"/>
</dbReference>
<dbReference type="Pfam" id="PF23360">
    <property type="entry name" value="BBS7_GAE"/>
    <property type="match status" value="1"/>
</dbReference>